<dbReference type="EMBL" id="PRLB01000001">
    <property type="protein sequence ID" value="RAW55567.1"/>
    <property type="molecule type" value="Genomic_DNA"/>
</dbReference>
<feature type="binding site" evidence="4">
    <location>
        <begin position="135"/>
        <end position="143"/>
    </location>
    <ligand>
        <name>ATP</name>
        <dbReference type="ChEBI" id="CHEBI:30616"/>
    </ligand>
</feature>
<evidence type="ECO:0000256" key="5">
    <source>
        <dbReference type="RuleBase" id="RU361279"/>
    </source>
</evidence>
<dbReference type="GO" id="GO:0009396">
    <property type="term" value="P:folic acid-containing compound biosynthetic process"/>
    <property type="evidence" value="ECO:0007669"/>
    <property type="project" value="TreeGrafter"/>
</dbReference>
<keyword evidence="6" id="KW-0436">Ligase</keyword>
<keyword evidence="5" id="KW-0460">Magnesium</keyword>
<sequence length="195" mass="21035">MTITEQKAAQRKAGIAARRALSDTERTRSNAALCARIMALDCFKKAENILLYAAFGGEADLSALAVEAAWQGKTLAYPVCGEGFSLTAAVPGPDGWEVGAYGIRTPILSRSEILRPDQLDLVLVPCTAFDTACRRVGMGKGYYDRYLPRCTRAVKLGVAFEAQRLDAAAVDAHDEKLDGFVTEGGLYFGFDTTEL</sequence>
<dbReference type="GO" id="GO:0030272">
    <property type="term" value="F:5-formyltetrahydrofolate cyclo-ligase activity"/>
    <property type="evidence" value="ECO:0007669"/>
    <property type="project" value="UniProtKB-EC"/>
</dbReference>
<comment type="caution">
    <text evidence="6">The sequence shown here is derived from an EMBL/GenBank/DDBJ whole genome shotgun (WGS) entry which is preliminary data.</text>
</comment>
<dbReference type="PIRSF" id="PIRSF006806">
    <property type="entry name" value="FTHF_cligase"/>
    <property type="match status" value="1"/>
</dbReference>
<dbReference type="GO" id="GO:0005524">
    <property type="term" value="F:ATP binding"/>
    <property type="evidence" value="ECO:0007669"/>
    <property type="project" value="UniProtKB-KW"/>
</dbReference>
<name>A0A329TZG0_9FIRM</name>
<dbReference type="InterPro" id="IPR024185">
    <property type="entry name" value="FTHF_cligase-like_sf"/>
</dbReference>
<feature type="binding site" evidence="4">
    <location>
        <begin position="7"/>
        <end position="11"/>
    </location>
    <ligand>
        <name>ATP</name>
        <dbReference type="ChEBI" id="CHEBI:30616"/>
    </ligand>
</feature>
<evidence type="ECO:0000313" key="7">
    <source>
        <dbReference type="Proteomes" id="UP000251144"/>
    </source>
</evidence>
<evidence type="ECO:0000256" key="4">
    <source>
        <dbReference type="PIRSR" id="PIRSR006806-1"/>
    </source>
</evidence>
<dbReference type="GO" id="GO:0035999">
    <property type="term" value="P:tetrahydrofolate interconversion"/>
    <property type="evidence" value="ECO:0007669"/>
    <property type="project" value="TreeGrafter"/>
</dbReference>
<comment type="similarity">
    <text evidence="1 5">Belongs to the 5-formyltetrahydrofolate cyclo-ligase family.</text>
</comment>
<evidence type="ECO:0000256" key="3">
    <source>
        <dbReference type="ARBA" id="ARBA00022840"/>
    </source>
</evidence>
<dbReference type="Proteomes" id="UP000251144">
    <property type="component" value="Unassembled WGS sequence"/>
</dbReference>
<dbReference type="EC" id="6.3.3.2" evidence="5"/>
<organism evidence="6 7">
    <name type="scientific">Faecalibacterium prausnitzii</name>
    <dbReference type="NCBI Taxonomy" id="853"/>
    <lineage>
        <taxon>Bacteria</taxon>
        <taxon>Bacillati</taxon>
        <taxon>Bacillota</taxon>
        <taxon>Clostridia</taxon>
        <taxon>Eubacteriales</taxon>
        <taxon>Oscillospiraceae</taxon>
        <taxon>Faecalibacterium</taxon>
    </lineage>
</organism>
<keyword evidence="2 4" id="KW-0547">Nucleotide-binding</keyword>
<keyword evidence="5" id="KW-0479">Metal-binding</keyword>
<dbReference type="InterPro" id="IPR037171">
    <property type="entry name" value="NagB/RpiA_transferase-like"/>
</dbReference>
<dbReference type="OrthoDB" id="9801938at2"/>
<dbReference type="PANTHER" id="PTHR23407">
    <property type="entry name" value="ATPASE INHIBITOR/5-FORMYLTETRAHYDROFOLATE CYCLO-LIGASE"/>
    <property type="match status" value="1"/>
</dbReference>
<dbReference type="Gene3D" id="3.40.50.10420">
    <property type="entry name" value="NagB/RpiA/CoA transferase-like"/>
    <property type="match status" value="1"/>
</dbReference>
<dbReference type="InterPro" id="IPR002698">
    <property type="entry name" value="FTHF_cligase"/>
</dbReference>
<protein>
    <recommendedName>
        <fullName evidence="5">5-formyltetrahydrofolate cyclo-ligase</fullName>
        <ecNumber evidence="5">6.3.3.2</ecNumber>
    </recommendedName>
</protein>
<evidence type="ECO:0000256" key="2">
    <source>
        <dbReference type="ARBA" id="ARBA00022741"/>
    </source>
</evidence>
<dbReference type="RefSeq" id="WP_158400006.1">
    <property type="nucleotide sequence ID" value="NZ_PRLB01000001.1"/>
</dbReference>
<dbReference type="SUPFAM" id="SSF100950">
    <property type="entry name" value="NagB/RpiA/CoA transferase-like"/>
    <property type="match status" value="1"/>
</dbReference>
<dbReference type="AlphaFoldDB" id="A0A329TZG0"/>
<comment type="catalytic activity">
    <reaction evidence="5">
        <text>(6S)-5-formyl-5,6,7,8-tetrahydrofolate + ATP = (6R)-5,10-methenyltetrahydrofolate + ADP + phosphate</text>
        <dbReference type="Rhea" id="RHEA:10488"/>
        <dbReference type="ChEBI" id="CHEBI:30616"/>
        <dbReference type="ChEBI" id="CHEBI:43474"/>
        <dbReference type="ChEBI" id="CHEBI:57455"/>
        <dbReference type="ChEBI" id="CHEBI:57457"/>
        <dbReference type="ChEBI" id="CHEBI:456216"/>
        <dbReference type="EC" id="6.3.3.2"/>
    </reaction>
</comment>
<proteinExistence type="inferred from homology"/>
<dbReference type="GO" id="GO:0046872">
    <property type="term" value="F:metal ion binding"/>
    <property type="evidence" value="ECO:0007669"/>
    <property type="project" value="UniProtKB-KW"/>
</dbReference>
<reference evidence="6 7" key="1">
    <citation type="submission" date="2018-02" db="EMBL/GenBank/DDBJ databases">
        <title>Complete genome sequencing of Faecalibacterium prausnitzii strains isolated from the human gut.</title>
        <authorList>
            <person name="Fitzgerald B.C."/>
            <person name="Shkoporov A.N."/>
            <person name="Ross P.R."/>
            <person name="Hill C."/>
        </authorList>
    </citation>
    <scope>NUCLEOTIDE SEQUENCE [LARGE SCALE GENOMIC DNA]</scope>
    <source>
        <strain evidence="6 7">APC942/32-1</strain>
    </source>
</reference>
<dbReference type="NCBIfam" id="TIGR02727">
    <property type="entry name" value="MTHFS_bact"/>
    <property type="match status" value="1"/>
</dbReference>
<gene>
    <name evidence="6" type="ORF">C4N26_00795</name>
</gene>
<feature type="binding site" evidence="4">
    <location>
        <position position="58"/>
    </location>
    <ligand>
        <name>substrate</name>
    </ligand>
</feature>
<evidence type="ECO:0000313" key="6">
    <source>
        <dbReference type="EMBL" id="RAW55567.1"/>
    </source>
</evidence>
<accession>A0A329TZG0</accession>
<dbReference type="PANTHER" id="PTHR23407:SF1">
    <property type="entry name" value="5-FORMYLTETRAHYDROFOLATE CYCLO-LIGASE"/>
    <property type="match status" value="1"/>
</dbReference>
<evidence type="ECO:0000256" key="1">
    <source>
        <dbReference type="ARBA" id="ARBA00010638"/>
    </source>
</evidence>
<comment type="cofactor">
    <cofactor evidence="5">
        <name>Mg(2+)</name>
        <dbReference type="ChEBI" id="CHEBI:18420"/>
    </cofactor>
</comment>
<keyword evidence="3 4" id="KW-0067">ATP-binding</keyword>
<dbReference type="Pfam" id="PF01812">
    <property type="entry name" value="5-FTHF_cyc-lig"/>
    <property type="match status" value="1"/>
</dbReference>